<dbReference type="SUPFAM" id="SSF47413">
    <property type="entry name" value="lambda repressor-like DNA-binding domains"/>
    <property type="match status" value="1"/>
</dbReference>
<dbReference type="InterPro" id="IPR053163">
    <property type="entry name" value="HTH-type_regulator_Rgg"/>
</dbReference>
<sequence length="298" mass="34091">MTKLGATVRQIRQNKGLTLAAVADSQITESFLSKFERGVTDISVTKFLYLLDRILTTPEEFFYLHGNVPLPQPARGDGYQTRAVLMHRLLPSGASEQMAAERYRTAPTLLNALTWRVQQMQQAPLAQIGQGRFSAEAVHYLYGVDDWGEFELYLFTFFALDMHLADERRLFKVALNRSQKYSTFRGAPLLRFDITHNQLFIEMRKQAYPVAKSDLTIYAALLEDRPNAQHEIYYRFIQAWWLYRTNQQTAAANAAATTVQLAAAMRLHHLAQFAQDTLTAVATHGPEYDQSFFELLIE</sequence>
<accession>A0ABU7T189</accession>
<evidence type="ECO:0000259" key="1">
    <source>
        <dbReference type="PROSITE" id="PS50943"/>
    </source>
</evidence>
<dbReference type="PROSITE" id="PS50943">
    <property type="entry name" value="HTH_CROC1"/>
    <property type="match status" value="1"/>
</dbReference>
<reference evidence="2 3" key="1">
    <citation type="submission" date="2023-02" db="EMBL/GenBank/DDBJ databases">
        <title>The predominant lactic acid bacteria and yeasts involved in the spontaneous fermentation of millet during the production of the traditional porridge Hausa koko in Ghana.</title>
        <authorList>
            <person name="Atter A."/>
            <person name="Diaz M."/>
        </authorList>
    </citation>
    <scope>NUCLEOTIDE SEQUENCE [LARGE SCALE GENOMIC DNA]</scope>
    <source>
        <strain evidence="2 3">FI11640</strain>
    </source>
</reference>
<dbReference type="EMBL" id="JAQSGK010000032">
    <property type="protein sequence ID" value="MEE6716347.1"/>
    <property type="molecule type" value="Genomic_DNA"/>
</dbReference>
<keyword evidence="3" id="KW-1185">Reference proteome</keyword>
<dbReference type="InterPro" id="IPR010982">
    <property type="entry name" value="Lambda_DNA-bd_dom_sf"/>
</dbReference>
<dbReference type="RefSeq" id="WP_331244052.1">
    <property type="nucleotide sequence ID" value="NZ_JAQSGJ010000032.1"/>
</dbReference>
<feature type="domain" description="HTH cro/C1-type" evidence="1">
    <location>
        <begin position="8"/>
        <end position="61"/>
    </location>
</feature>
<dbReference type="CDD" id="cd00093">
    <property type="entry name" value="HTH_XRE"/>
    <property type="match status" value="1"/>
</dbReference>
<proteinExistence type="predicted"/>
<gene>
    <name evidence="2" type="ORF">PS435_10805</name>
</gene>
<dbReference type="SMART" id="SM00530">
    <property type="entry name" value="HTH_XRE"/>
    <property type="match status" value="1"/>
</dbReference>
<dbReference type="InterPro" id="IPR010057">
    <property type="entry name" value="Transcription_activator_Rgg_C"/>
</dbReference>
<dbReference type="PANTHER" id="PTHR37038">
    <property type="entry name" value="TRANSCRIPTIONAL REGULATOR-RELATED"/>
    <property type="match status" value="1"/>
</dbReference>
<dbReference type="NCBIfam" id="TIGR01716">
    <property type="entry name" value="RGG_Cterm"/>
    <property type="match status" value="1"/>
</dbReference>
<dbReference type="Gene3D" id="1.10.260.40">
    <property type="entry name" value="lambda repressor-like DNA-binding domains"/>
    <property type="match status" value="1"/>
</dbReference>
<dbReference type="InterPro" id="IPR001387">
    <property type="entry name" value="Cro/C1-type_HTH"/>
</dbReference>
<evidence type="ECO:0000313" key="3">
    <source>
        <dbReference type="Proteomes" id="UP001330016"/>
    </source>
</evidence>
<dbReference type="Pfam" id="PF21259">
    <property type="entry name" value="Rgg_C"/>
    <property type="match status" value="1"/>
</dbReference>
<dbReference type="PANTHER" id="PTHR37038:SF12">
    <property type="entry name" value="TRANSCRIPTIONAL REGULATOR"/>
    <property type="match status" value="1"/>
</dbReference>
<protein>
    <recommendedName>
        <fullName evidence="1">HTH cro/C1-type domain-containing protein</fullName>
    </recommendedName>
</protein>
<comment type="caution">
    <text evidence="2">The sequence shown here is derived from an EMBL/GenBank/DDBJ whole genome shotgun (WGS) entry which is preliminary data.</text>
</comment>
<evidence type="ECO:0000313" key="2">
    <source>
        <dbReference type="EMBL" id="MEE6716347.1"/>
    </source>
</evidence>
<organism evidence="2 3">
    <name type="scientific">Schleiferilactobacillus harbinensis</name>
    <dbReference type="NCBI Taxonomy" id="304207"/>
    <lineage>
        <taxon>Bacteria</taxon>
        <taxon>Bacillati</taxon>
        <taxon>Bacillota</taxon>
        <taxon>Bacilli</taxon>
        <taxon>Lactobacillales</taxon>
        <taxon>Lactobacillaceae</taxon>
        <taxon>Schleiferilactobacillus</taxon>
    </lineage>
</organism>
<dbReference type="Proteomes" id="UP001330016">
    <property type="component" value="Unassembled WGS sequence"/>
</dbReference>
<name>A0ABU7T189_9LACO</name>